<accession>A0A1A9UFE6</accession>
<feature type="region of interest" description="Disordered" evidence="1">
    <location>
        <begin position="488"/>
        <end position="524"/>
    </location>
</feature>
<dbReference type="EnsemblMetazoa" id="GAUT003136-RA">
    <property type="protein sequence ID" value="GAUT003136-PA"/>
    <property type="gene ID" value="GAUT003136"/>
</dbReference>
<dbReference type="SUPFAM" id="SSF57756">
    <property type="entry name" value="Retrovirus zinc finger-like domains"/>
    <property type="match status" value="1"/>
</dbReference>
<dbReference type="AlphaFoldDB" id="A0A1A9UFE6"/>
<sequence length="656" mass="73071">MVKEVPQFGRRKTPRALCGENGDLRRNRPQYTPTTASMTSPLRVTWMNSLRRDELQACLGEFDLDITGTFQEMRRRYAQFVNQDHKPEVVTRLLELQTEQEALTRQRSPSPASHARDYVLALQDMMRDTLMSGGQQLERIYMNAQLEYLWYIRRRDFSRFAELMELASNLEAIPTGNASREIPRDANREPQAGARRRDPPSHGARTPNPRSYERHWVVPAACRRWGQNGHHHSDCPNPQVLYCWICGRRGLRTIECCRRGNYGGAHHQRGGMGPGTGQPREQTTAKQGSTATLRRRHNHPASTHHNENYDTLTPRLSFGSTGKGGNPPPNEVTFDDTPCNITRQTPRTGRDRRQSYNEGHTVMNASSGSTTNCPQGKQWHQATNHDPNLAKTVPIAIRATSHANPMGKQGANGQKITPTPSFQLRIGSGQQKIDSTPDDTGLHFEENRISVTVIIADRRITATVDTGATTSFIAEALAREIETTCRRNPYRMKPTTEPGATHAQRRGSPSPLRHGRITTSPMLAPATSLSPQRHILPQQNSITVTGPREVHASQQVMKSATTNNRLQRPSQDTTMTPARTNHPPHQSPAVISAVVGSGFRSCCRATTVIAAHYSIYNKRQNHGHKSSPAKGFSTRCVPRVAKVEAARTSLANGPAS</sequence>
<dbReference type="Gene3D" id="2.40.70.10">
    <property type="entry name" value="Acid Proteases"/>
    <property type="match status" value="1"/>
</dbReference>
<evidence type="ECO:0000313" key="2">
    <source>
        <dbReference type="EnsemblMetazoa" id="GAUT003136-PA"/>
    </source>
</evidence>
<feature type="region of interest" description="Disordered" evidence="1">
    <location>
        <begin position="177"/>
        <end position="212"/>
    </location>
</feature>
<dbReference type="SUPFAM" id="SSF50630">
    <property type="entry name" value="Acid proteases"/>
    <property type="match status" value="1"/>
</dbReference>
<feature type="region of interest" description="Disordered" evidence="1">
    <location>
        <begin position="1"/>
        <end position="36"/>
    </location>
</feature>
<reference evidence="2" key="1">
    <citation type="submission" date="2020-05" db="UniProtKB">
        <authorList>
            <consortium name="EnsemblMetazoa"/>
        </authorList>
    </citation>
    <scope>IDENTIFICATION</scope>
    <source>
        <strain evidence="2">TTRI</strain>
    </source>
</reference>
<evidence type="ECO:0008006" key="4">
    <source>
        <dbReference type="Google" id="ProtNLM"/>
    </source>
</evidence>
<evidence type="ECO:0000256" key="1">
    <source>
        <dbReference type="SAM" id="MobiDB-lite"/>
    </source>
</evidence>
<dbReference type="VEuPathDB" id="VectorBase:GAUT003136"/>
<name>A0A1A9UFE6_GLOAU</name>
<proteinExistence type="predicted"/>
<organism evidence="2 3">
    <name type="scientific">Glossina austeni</name>
    <name type="common">Savannah tsetse fly</name>
    <dbReference type="NCBI Taxonomy" id="7395"/>
    <lineage>
        <taxon>Eukaryota</taxon>
        <taxon>Metazoa</taxon>
        <taxon>Ecdysozoa</taxon>
        <taxon>Arthropoda</taxon>
        <taxon>Hexapoda</taxon>
        <taxon>Insecta</taxon>
        <taxon>Pterygota</taxon>
        <taxon>Neoptera</taxon>
        <taxon>Endopterygota</taxon>
        <taxon>Diptera</taxon>
        <taxon>Brachycera</taxon>
        <taxon>Muscomorpha</taxon>
        <taxon>Hippoboscoidea</taxon>
        <taxon>Glossinidae</taxon>
        <taxon>Glossina</taxon>
    </lineage>
</organism>
<feature type="compositionally biased region" description="Polar residues" evidence="1">
    <location>
        <begin position="552"/>
        <end position="579"/>
    </location>
</feature>
<dbReference type="PROSITE" id="PS00141">
    <property type="entry name" value="ASP_PROTEASE"/>
    <property type="match status" value="1"/>
</dbReference>
<feature type="region of interest" description="Disordered" evidence="1">
    <location>
        <begin position="264"/>
        <end position="386"/>
    </location>
</feature>
<dbReference type="GO" id="GO:0003676">
    <property type="term" value="F:nucleic acid binding"/>
    <property type="evidence" value="ECO:0007669"/>
    <property type="project" value="InterPro"/>
</dbReference>
<dbReference type="InterPro" id="IPR036875">
    <property type="entry name" value="Znf_CCHC_sf"/>
</dbReference>
<dbReference type="GO" id="GO:0006508">
    <property type="term" value="P:proteolysis"/>
    <property type="evidence" value="ECO:0007669"/>
    <property type="project" value="InterPro"/>
</dbReference>
<dbReference type="Proteomes" id="UP000078200">
    <property type="component" value="Unassembled WGS sequence"/>
</dbReference>
<protein>
    <recommendedName>
        <fullName evidence="4">CCHC-type domain-containing protein</fullName>
    </recommendedName>
</protein>
<dbReference type="GO" id="GO:0008270">
    <property type="term" value="F:zinc ion binding"/>
    <property type="evidence" value="ECO:0007669"/>
    <property type="project" value="InterPro"/>
</dbReference>
<dbReference type="InterPro" id="IPR021109">
    <property type="entry name" value="Peptidase_aspartic_dom_sf"/>
</dbReference>
<dbReference type="GO" id="GO:0004190">
    <property type="term" value="F:aspartic-type endopeptidase activity"/>
    <property type="evidence" value="ECO:0007669"/>
    <property type="project" value="InterPro"/>
</dbReference>
<feature type="compositionally biased region" description="Polar residues" evidence="1">
    <location>
        <begin position="363"/>
        <end position="386"/>
    </location>
</feature>
<keyword evidence="3" id="KW-1185">Reference proteome</keyword>
<evidence type="ECO:0000313" key="3">
    <source>
        <dbReference type="Proteomes" id="UP000078200"/>
    </source>
</evidence>
<feature type="compositionally biased region" description="Polar residues" evidence="1">
    <location>
        <begin position="279"/>
        <end position="292"/>
    </location>
</feature>
<feature type="region of interest" description="Disordered" evidence="1">
    <location>
        <begin position="547"/>
        <end position="586"/>
    </location>
</feature>
<dbReference type="InterPro" id="IPR001969">
    <property type="entry name" value="Aspartic_peptidase_AS"/>
</dbReference>